<evidence type="ECO:0000313" key="3">
    <source>
        <dbReference type="Proteomes" id="UP000192342"/>
    </source>
</evidence>
<keyword evidence="3" id="KW-1185">Reference proteome</keyword>
<dbReference type="InterPro" id="IPR016516">
    <property type="entry name" value="UCP07580"/>
</dbReference>
<evidence type="ECO:0008006" key="4">
    <source>
        <dbReference type="Google" id="ProtNLM"/>
    </source>
</evidence>
<proteinExistence type="predicted"/>
<dbReference type="EMBL" id="AQQV01000006">
    <property type="protein sequence ID" value="ORE85038.1"/>
    <property type="molecule type" value="Genomic_DNA"/>
</dbReference>
<dbReference type="RefSeq" id="WP_083563487.1">
    <property type="nucleotide sequence ID" value="NZ_AQQV01000006.1"/>
</dbReference>
<protein>
    <recommendedName>
        <fullName evidence="4">Metal-dependent hydrolase</fullName>
    </recommendedName>
</protein>
<dbReference type="STRING" id="1317117.ATO7_16180"/>
<evidence type="ECO:0000313" key="2">
    <source>
        <dbReference type="EMBL" id="ORE85038.1"/>
    </source>
</evidence>
<organism evidence="2 3">
    <name type="scientific">Oceanococcus atlanticus</name>
    <dbReference type="NCBI Taxonomy" id="1317117"/>
    <lineage>
        <taxon>Bacteria</taxon>
        <taxon>Pseudomonadati</taxon>
        <taxon>Pseudomonadota</taxon>
        <taxon>Gammaproteobacteria</taxon>
        <taxon>Chromatiales</taxon>
        <taxon>Oceanococcaceae</taxon>
        <taxon>Oceanococcus</taxon>
    </lineage>
</organism>
<dbReference type="Pfam" id="PF10118">
    <property type="entry name" value="Metal_hydrol"/>
    <property type="match status" value="1"/>
</dbReference>
<dbReference type="PANTHER" id="PTHR39456:SF1">
    <property type="entry name" value="METAL-DEPENDENT HYDROLASE"/>
    <property type="match status" value="1"/>
</dbReference>
<reference evidence="2 3" key="1">
    <citation type="submission" date="2013-04" db="EMBL/GenBank/DDBJ databases">
        <title>Oceanococcus atlanticus 22II-S10r2 Genome Sequencing.</title>
        <authorList>
            <person name="Lai Q."/>
            <person name="Li G."/>
            <person name="Shao Z."/>
        </authorList>
    </citation>
    <scope>NUCLEOTIDE SEQUENCE [LARGE SCALE GENOMIC DNA]</scope>
    <source>
        <strain evidence="2 3">22II-S10r2</strain>
    </source>
</reference>
<evidence type="ECO:0000256" key="1">
    <source>
        <dbReference type="SAM" id="MobiDB-lite"/>
    </source>
</evidence>
<feature type="region of interest" description="Disordered" evidence="1">
    <location>
        <begin position="1"/>
        <end position="27"/>
    </location>
</feature>
<dbReference type="PANTHER" id="PTHR39456">
    <property type="entry name" value="METAL-DEPENDENT HYDROLASE"/>
    <property type="match status" value="1"/>
</dbReference>
<comment type="caution">
    <text evidence="2">The sequence shown here is derived from an EMBL/GenBank/DDBJ whole genome shotgun (WGS) entry which is preliminary data.</text>
</comment>
<name>A0A1Y1S9U0_9GAMM</name>
<sequence length="295" mass="33792">MQTETTSPTPRKARKASQPRAEVLPTRRDIEFNLPAGKIKDWNGHGKHLSHFMNTLSILFPVGERFFIKAVRNYRDQITDPELAKAVTAFIGQEAMHGREHEDYNDAVFAAIEDSEQQERFVKWLLGTAQKITPDSFQLSATIALEHFTAIMADGLLREPRILEGSDPAFANVWTWHALEETEHKAVAYDVWEQVMGKGALAYANRAGGLLVATPILWSVVAYYYLRTLRKDGELTNARGWKNFFKVSFGELGYFRKMAKPWADYFRPSFHPWDHDNRQFLKLLEDFPASVQQAS</sequence>
<dbReference type="OrthoDB" id="5727566at2"/>
<gene>
    <name evidence="2" type="ORF">ATO7_16180</name>
</gene>
<accession>A0A1Y1S9U0</accession>
<dbReference type="PIRSF" id="PIRSF007580">
    <property type="entry name" value="UCP07580"/>
    <property type="match status" value="1"/>
</dbReference>
<dbReference type="AlphaFoldDB" id="A0A1Y1S9U0"/>
<dbReference type="Proteomes" id="UP000192342">
    <property type="component" value="Unassembled WGS sequence"/>
</dbReference>